<feature type="region of interest" description="Disordered" evidence="2">
    <location>
        <begin position="96"/>
        <end position="116"/>
    </location>
</feature>
<dbReference type="Pfam" id="PF01549">
    <property type="entry name" value="ShK"/>
    <property type="match status" value="1"/>
</dbReference>
<dbReference type="EMBL" id="UYYB01100092">
    <property type="protein sequence ID" value="VDM77773.1"/>
    <property type="molecule type" value="Genomic_DNA"/>
</dbReference>
<dbReference type="OrthoDB" id="5920234at2759"/>
<dbReference type="Proteomes" id="UP000270094">
    <property type="component" value="Unassembled WGS sequence"/>
</dbReference>
<protein>
    <recommendedName>
        <fullName evidence="3">ShKT domain-containing protein</fullName>
    </recommendedName>
</protein>
<organism evidence="4 5">
    <name type="scientific">Strongylus vulgaris</name>
    <name type="common">Blood worm</name>
    <dbReference type="NCBI Taxonomy" id="40348"/>
    <lineage>
        <taxon>Eukaryota</taxon>
        <taxon>Metazoa</taxon>
        <taxon>Ecdysozoa</taxon>
        <taxon>Nematoda</taxon>
        <taxon>Chromadorea</taxon>
        <taxon>Rhabditida</taxon>
        <taxon>Rhabditina</taxon>
        <taxon>Rhabditomorpha</taxon>
        <taxon>Strongyloidea</taxon>
        <taxon>Strongylidae</taxon>
        <taxon>Strongylus</taxon>
    </lineage>
</organism>
<name>A0A3P7JAR7_STRVU</name>
<dbReference type="AlphaFoldDB" id="A0A3P7JAR7"/>
<proteinExistence type="predicted"/>
<dbReference type="InterPro" id="IPR003582">
    <property type="entry name" value="ShKT_dom"/>
</dbReference>
<evidence type="ECO:0000259" key="3">
    <source>
        <dbReference type="PROSITE" id="PS51670"/>
    </source>
</evidence>
<evidence type="ECO:0000313" key="5">
    <source>
        <dbReference type="Proteomes" id="UP000270094"/>
    </source>
</evidence>
<dbReference type="Gene3D" id="1.10.10.1940">
    <property type="match status" value="1"/>
</dbReference>
<accession>A0A3P7JAR7</accession>
<keyword evidence="1" id="KW-1015">Disulfide bond</keyword>
<evidence type="ECO:0000256" key="2">
    <source>
        <dbReference type="SAM" id="MobiDB-lite"/>
    </source>
</evidence>
<sequence>MADNSYICGPSRELDGSIVTFLNEDEGLACTACETRRQKPPTEACGVRTKGKGRDEEPRIGCFPIPQLCLDDYTLRYANAFPEELERARARAESRTSLLERGSNEHGSESRFHGLDTNRLSKSKSNLAHENAVDNEQALPSLTSTTTTAIPLVDKKSKGNQISPFFTTTPDLDKKDSASDFQDITDFDTPFSTAIPEMTRIISELHFPSTTTKVPLILPTLIPSDLGTATVVSQTLLTTVPQGLTASRVSTQVEEKETESIPEEVEEDVRDNLAHKRRGHHFFGTTTVPTTTTTIPTTTTPKLCKDKHKLCCFWAVAGECETNPFWMRVQCAKTCGTCNCPHNHSQADDDKHDYYHHYYNYDNNNY</sequence>
<comment type="caution">
    <text evidence="1">Lacks conserved residue(s) required for the propagation of feature annotation.</text>
</comment>
<feature type="compositionally biased region" description="Basic and acidic residues" evidence="2">
    <location>
        <begin position="102"/>
        <end position="116"/>
    </location>
</feature>
<feature type="domain" description="ShKT" evidence="3">
    <location>
        <begin position="304"/>
        <end position="338"/>
    </location>
</feature>
<reference evidence="4 5" key="1">
    <citation type="submission" date="2018-11" db="EMBL/GenBank/DDBJ databases">
        <authorList>
            <consortium name="Pathogen Informatics"/>
        </authorList>
    </citation>
    <scope>NUCLEOTIDE SEQUENCE [LARGE SCALE GENOMIC DNA]</scope>
</reference>
<evidence type="ECO:0000256" key="1">
    <source>
        <dbReference type="PROSITE-ProRule" id="PRU01005"/>
    </source>
</evidence>
<dbReference type="SMART" id="SM00254">
    <property type="entry name" value="ShKT"/>
    <property type="match status" value="1"/>
</dbReference>
<gene>
    <name evidence="4" type="ORF">SVUK_LOCUS12771</name>
</gene>
<keyword evidence="5" id="KW-1185">Reference proteome</keyword>
<evidence type="ECO:0000313" key="4">
    <source>
        <dbReference type="EMBL" id="VDM77773.1"/>
    </source>
</evidence>
<dbReference type="PROSITE" id="PS51670">
    <property type="entry name" value="SHKT"/>
    <property type="match status" value="1"/>
</dbReference>
<feature type="disulfide bond" evidence="1">
    <location>
        <begin position="304"/>
        <end position="338"/>
    </location>
</feature>